<evidence type="ECO:0000313" key="3">
    <source>
        <dbReference type="Proteomes" id="UP001281761"/>
    </source>
</evidence>
<feature type="region of interest" description="Disordered" evidence="1">
    <location>
        <begin position="1"/>
        <end position="20"/>
    </location>
</feature>
<name>A0ABQ9XV60_9EUKA</name>
<sequence length="154" mass="17606">MSSSLRFAGPGCGQTHNGKKLNQKSTTQACYLLSQFKPHIGPTFPADKILFELVPKPDHSCSDILVFFESHRVTKQLLQYIVGDIRAWQNERQVVRMRGQLILTKLREEGLMDEIELQFRCRGYDNDAFRDVFVGAQLIHILGGNAPFWAERLN</sequence>
<dbReference type="Proteomes" id="UP001281761">
    <property type="component" value="Unassembled WGS sequence"/>
</dbReference>
<gene>
    <name evidence="2" type="ORF">BLNAU_9754</name>
</gene>
<evidence type="ECO:0000256" key="1">
    <source>
        <dbReference type="SAM" id="MobiDB-lite"/>
    </source>
</evidence>
<proteinExistence type="predicted"/>
<reference evidence="2 3" key="1">
    <citation type="journal article" date="2022" name="bioRxiv">
        <title>Genomics of Preaxostyla Flagellates Illuminates Evolutionary Transitions and the Path Towards Mitochondrial Loss.</title>
        <authorList>
            <person name="Novak L.V.F."/>
            <person name="Treitli S.C."/>
            <person name="Pyrih J."/>
            <person name="Halakuc P."/>
            <person name="Pipaliya S.V."/>
            <person name="Vacek V."/>
            <person name="Brzon O."/>
            <person name="Soukal P."/>
            <person name="Eme L."/>
            <person name="Dacks J.B."/>
            <person name="Karnkowska A."/>
            <person name="Elias M."/>
            <person name="Hampl V."/>
        </authorList>
    </citation>
    <scope>NUCLEOTIDE SEQUENCE [LARGE SCALE GENOMIC DNA]</scope>
    <source>
        <strain evidence="2">NAU3</strain>
        <tissue evidence="2">Gut</tissue>
    </source>
</reference>
<evidence type="ECO:0000313" key="2">
    <source>
        <dbReference type="EMBL" id="KAK2955361.1"/>
    </source>
</evidence>
<accession>A0ABQ9XV60</accession>
<protein>
    <submittedName>
        <fullName evidence="2">Uncharacterized protein</fullName>
    </submittedName>
</protein>
<organism evidence="2 3">
    <name type="scientific">Blattamonas nauphoetae</name>
    <dbReference type="NCBI Taxonomy" id="2049346"/>
    <lineage>
        <taxon>Eukaryota</taxon>
        <taxon>Metamonada</taxon>
        <taxon>Preaxostyla</taxon>
        <taxon>Oxymonadida</taxon>
        <taxon>Blattamonas</taxon>
    </lineage>
</organism>
<dbReference type="EMBL" id="JARBJD010000068">
    <property type="protein sequence ID" value="KAK2955361.1"/>
    <property type="molecule type" value="Genomic_DNA"/>
</dbReference>
<keyword evidence="3" id="KW-1185">Reference proteome</keyword>
<comment type="caution">
    <text evidence="2">The sequence shown here is derived from an EMBL/GenBank/DDBJ whole genome shotgun (WGS) entry which is preliminary data.</text>
</comment>